<dbReference type="GO" id="GO:0003700">
    <property type="term" value="F:DNA-binding transcription factor activity"/>
    <property type="evidence" value="ECO:0007669"/>
    <property type="project" value="InterPro"/>
</dbReference>
<sequence>MPLIDSAKTNFIIRLAKQGNEWAFGSLVKRFENDVFRFAYSFLGNAEDSQDVSREVFWSWASTLSPESAPFC</sequence>
<dbReference type="Gene3D" id="1.10.1740.10">
    <property type="match status" value="1"/>
</dbReference>
<name>A0A0F9KH42_9ZZZZ</name>
<dbReference type="AlphaFoldDB" id="A0A0F9KH42"/>
<accession>A0A0F9KH42</accession>
<reference evidence="1" key="1">
    <citation type="journal article" date="2015" name="Nature">
        <title>Complex archaea that bridge the gap between prokaryotes and eukaryotes.</title>
        <authorList>
            <person name="Spang A."/>
            <person name="Saw J.H."/>
            <person name="Jorgensen S.L."/>
            <person name="Zaremba-Niedzwiedzka K."/>
            <person name="Martijn J."/>
            <person name="Lind A.E."/>
            <person name="van Eijk R."/>
            <person name="Schleper C."/>
            <person name="Guy L."/>
            <person name="Ettema T.J."/>
        </authorList>
    </citation>
    <scope>NUCLEOTIDE SEQUENCE</scope>
</reference>
<dbReference type="GO" id="GO:0006352">
    <property type="term" value="P:DNA-templated transcription initiation"/>
    <property type="evidence" value="ECO:0007669"/>
    <property type="project" value="InterPro"/>
</dbReference>
<proteinExistence type="predicted"/>
<dbReference type="SUPFAM" id="SSF88946">
    <property type="entry name" value="Sigma2 domain of RNA polymerase sigma factors"/>
    <property type="match status" value="1"/>
</dbReference>
<evidence type="ECO:0008006" key="2">
    <source>
        <dbReference type="Google" id="ProtNLM"/>
    </source>
</evidence>
<gene>
    <name evidence="1" type="ORF">LCGC14_1704530</name>
</gene>
<dbReference type="EMBL" id="LAZR01015110">
    <property type="protein sequence ID" value="KKM14600.1"/>
    <property type="molecule type" value="Genomic_DNA"/>
</dbReference>
<evidence type="ECO:0000313" key="1">
    <source>
        <dbReference type="EMBL" id="KKM14600.1"/>
    </source>
</evidence>
<organism evidence="1">
    <name type="scientific">marine sediment metagenome</name>
    <dbReference type="NCBI Taxonomy" id="412755"/>
    <lineage>
        <taxon>unclassified sequences</taxon>
        <taxon>metagenomes</taxon>
        <taxon>ecological metagenomes</taxon>
    </lineage>
</organism>
<protein>
    <recommendedName>
        <fullName evidence="2">RNA polymerase sigma-70 region 2 domain-containing protein</fullName>
    </recommendedName>
</protein>
<dbReference type="InterPro" id="IPR013325">
    <property type="entry name" value="RNA_pol_sigma_r2"/>
</dbReference>
<comment type="caution">
    <text evidence="1">The sequence shown here is derived from an EMBL/GenBank/DDBJ whole genome shotgun (WGS) entry which is preliminary data.</text>
</comment>